<comment type="subcellular location">
    <subcellularLocation>
        <location evidence="1">Cytoplasm</location>
        <location evidence="1">Cytosol</location>
    </subcellularLocation>
</comment>
<keyword evidence="9" id="KW-0966">Cell projection</keyword>
<evidence type="ECO:0000256" key="1">
    <source>
        <dbReference type="ARBA" id="ARBA00004514"/>
    </source>
</evidence>
<dbReference type="EMBL" id="JBHSFU010000004">
    <property type="protein sequence ID" value="MFC4557518.1"/>
    <property type="molecule type" value="Genomic_DNA"/>
</dbReference>
<evidence type="ECO:0000313" key="9">
    <source>
        <dbReference type="EMBL" id="MFC4557518.1"/>
    </source>
</evidence>
<dbReference type="Proteomes" id="UP001595989">
    <property type="component" value="Unassembled WGS sequence"/>
</dbReference>
<evidence type="ECO:0000313" key="10">
    <source>
        <dbReference type="Proteomes" id="UP001595989"/>
    </source>
</evidence>
<evidence type="ECO:0000256" key="6">
    <source>
        <dbReference type="ARBA" id="ARBA00093785"/>
    </source>
</evidence>
<evidence type="ECO:0000256" key="7">
    <source>
        <dbReference type="ARBA" id="ARBA00093797"/>
    </source>
</evidence>
<keyword evidence="2" id="KW-0963">Cytoplasm</keyword>
<comment type="caution">
    <text evidence="9">The sequence shown here is derived from an EMBL/GenBank/DDBJ whole genome shotgun (WGS) entry which is preliminary data.</text>
</comment>
<keyword evidence="9" id="KW-0969">Cilium</keyword>
<sequence>MNTLKELYEVTEKLDVILSGKITPANRNEVIDQINNMVERRGMLMKDISPPHSEEEKQLGNDLVKLDQEIRKKMDTMFTELKTEMKQSKKQKKSNRTYVNPYKNVGSSDGRYVDSRK</sequence>
<dbReference type="RefSeq" id="WP_390293493.1">
    <property type="nucleotide sequence ID" value="NZ_JBHSFU010000004.1"/>
</dbReference>
<proteinExistence type="inferred from homology"/>
<evidence type="ECO:0000256" key="4">
    <source>
        <dbReference type="ARBA" id="ARBA00023186"/>
    </source>
</evidence>
<evidence type="ECO:0000256" key="8">
    <source>
        <dbReference type="SAM" id="MobiDB-lite"/>
    </source>
</evidence>
<accession>A0ABV9DI39</accession>
<dbReference type="Gene3D" id="1.20.58.380">
    <property type="entry name" value="Flagellar protein flit"/>
    <property type="match status" value="1"/>
</dbReference>
<protein>
    <recommendedName>
        <fullName evidence="7">Flagellar protein FliT</fullName>
    </recommendedName>
</protein>
<keyword evidence="4" id="KW-0143">Chaperone</keyword>
<gene>
    <name evidence="9" type="primary">fliT</name>
    <name evidence="9" type="ORF">ACFO3D_04770</name>
</gene>
<organism evidence="9 10">
    <name type="scientific">Virgibacillus kekensis</name>
    <dbReference type="NCBI Taxonomy" id="202261"/>
    <lineage>
        <taxon>Bacteria</taxon>
        <taxon>Bacillati</taxon>
        <taxon>Bacillota</taxon>
        <taxon>Bacilli</taxon>
        <taxon>Bacillales</taxon>
        <taxon>Bacillaceae</taxon>
        <taxon>Virgibacillus</taxon>
    </lineage>
</organism>
<evidence type="ECO:0000256" key="2">
    <source>
        <dbReference type="ARBA" id="ARBA00022490"/>
    </source>
</evidence>
<comment type="similarity">
    <text evidence="6">Belongs to the bacillales FliT family.</text>
</comment>
<keyword evidence="10" id="KW-1185">Reference proteome</keyword>
<reference evidence="10" key="1">
    <citation type="journal article" date="2019" name="Int. J. Syst. Evol. Microbiol.">
        <title>The Global Catalogue of Microorganisms (GCM) 10K type strain sequencing project: providing services to taxonomists for standard genome sequencing and annotation.</title>
        <authorList>
            <consortium name="The Broad Institute Genomics Platform"/>
            <consortium name="The Broad Institute Genome Sequencing Center for Infectious Disease"/>
            <person name="Wu L."/>
            <person name="Ma J."/>
        </authorList>
    </citation>
    <scope>NUCLEOTIDE SEQUENCE [LARGE SCALE GENOMIC DNA]</scope>
    <source>
        <strain evidence="10">CGMCC 4.7426</strain>
    </source>
</reference>
<evidence type="ECO:0000256" key="3">
    <source>
        <dbReference type="ARBA" id="ARBA00022795"/>
    </source>
</evidence>
<dbReference type="InterPro" id="IPR008622">
    <property type="entry name" value="FliT"/>
</dbReference>
<dbReference type="Pfam" id="PF05400">
    <property type="entry name" value="FliT"/>
    <property type="match status" value="1"/>
</dbReference>
<comment type="function">
    <text evidence="5">May act as an export chaperone for the filament capping protein FliD.</text>
</comment>
<evidence type="ECO:0000256" key="5">
    <source>
        <dbReference type="ARBA" id="ARBA00093765"/>
    </source>
</evidence>
<feature type="region of interest" description="Disordered" evidence="8">
    <location>
        <begin position="82"/>
        <end position="117"/>
    </location>
</feature>
<name>A0ABV9DI39_9BACI</name>
<keyword evidence="9" id="KW-0282">Flagellum</keyword>
<keyword evidence="3" id="KW-1005">Bacterial flagellum biogenesis</keyword>